<dbReference type="KEGG" id="rvi:RVIR1_02540"/>
<reference evidence="1 3" key="1">
    <citation type="submission" date="2017-03" db="EMBL/GenBank/DDBJ databases">
        <title>The genome sequence of Candidatus Rickettsiella viridis.</title>
        <authorList>
            <person name="Nikoh N."/>
            <person name="Tsuchida T."/>
            <person name="Yamaguchi K."/>
            <person name="Maeda T."/>
            <person name="Shigenobu S."/>
            <person name="Fukatsu T."/>
        </authorList>
    </citation>
    <scope>NUCLEOTIDE SEQUENCE [LARGE SCALE GENOMIC DNA]</scope>
    <source>
        <strain evidence="1 3">Ap-RA04</strain>
    </source>
</reference>
<dbReference type="EMBL" id="AP018005">
    <property type="protein sequence ID" value="BBB15515.1"/>
    <property type="molecule type" value="Genomic_DNA"/>
</dbReference>
<evidence type="ECO:0000313" key="2">
    <source>
        <dbReference type="EMBL" id="BBB15515.1"/>
    </source>
</evidence>
<evidence type="ECO:0000313" key="3">
    <source>
        <dbReference type="Proteomes" id="UP000282483"/>
    </source>
</evidence>
<dbReference type="RefSeq" id="WP_126322302.1">
    <property type="nucleotide sequence ID" value="NZ_AP018005.1"/>
</dbReference>
<keyword evidence="3" id="KW-1185">Reference proteome</keyword>
<organism evidence="1 3">
    <name type="scientific">Candidatus Rickettsiella viridis</name>
    <dbReference type="NCBI Taxonomy" id="676208"/>
    <lineage>
        <taxon>Bacteria</taxon>
        <taxon>Pseudomonadati</taxon>
        <taxon>Pseudomonadota</taxon>
        <taxon>Gammaproteobacteria</taxon>
        <taxon>Legionellales</taxon>
        <taxon>Coxiellaceae</taxon>
        <taxon>Rickettsiella</taxon>
    </lineage>
</organism>
<gene>
    <name evidence="1" type="ORF">RVIR1_02540</name>
    <name evidence="2" type="ORF">RVIR1_10440</name>
</gene>
<dbReference type="AlphaFoldDB" id="A0A2Z5UUR6"/>
<proteinExistence type="predicted"/>
<name>A0A2Z5UUR6_9COXI</name>
<dbReference type="KEGG" id="rvi:RVIR1_10440"/>
<dbReference type="EMBL" id="AP018005">
    <property type="protein sequence ID" value="BBB14785.1"/>
    <property type="molecule type" value="Genomic_DNA"/>
</dbReference>
<sequence>MFNLTETITHFNQVYQKRIKLNKTWGLVYLHPKSLDFLNQCCRLIQESVYHASPFVTQRRALRATLAKTQDQSTSEALAALKTIVQQLKTDELVRQRLDWEEHLQTLFNTEIFWQQGFNQLESNLRAKLQLKQIYQDWKKHRPFQYYSAQGLLFLLNVIVHYQYHFTQAHEELERKQQAWLPSQRLPAPIAASYCQFLERKLNHLKVLQQQVLEVLLLRLKIAEHRKQVTCDDVSYALVEQSQRLLSLSITLPKHQRTLDAATFNQIHRAIVQYGSPHHKNQLYGLAWYQYAEFSAAKDITLITISVHRLLAPTKLIHLIPKKVRKPAWLFRSNKTRFAFLERQQALLAQLLLPLDFTPLLPNSFSTIHVTLQPFILRYQLLQESLQSLEQQPALRWWQWRQKRWEKAWQKWLMHHFQKNQEDLREVLNHFFIHLQNHKGWLSQATCRQPLQDSLTTIQHLIEQGPYAAHCTRLAFLLKHLSTQLHAKAEEIARERHRAASLTQNFKQDVSIALEAYVKYYHDQGQTIPEARMADIDYLRKLLNTTHDLLLLREGVMQRYQTMQRPPLAKLMTSLDGSALRQGLRIVLEHPKYRIEQFTLAVASLPSSSQKVLYQGNNLSDFALRSKESIVDRQATASSIPDINNMALLTLEQQFTQVQTQIQQLMNNTDRTNLPLQSPDIVKNHARFFK</sequence>
<protein>
    <submittedName>
        <fullName evidence="1">Uncharacterized protein</fullName>
    </submittedName>
</protein>
<accession>A0A2Z5UUR6</accession>
<dbReference type="Proteomes" id="UP000282483">
    <property type="component" value="Chromosome"/>
</dbReference>
<evidence type="ECO:0000313" key="1">
    <source>
        <dbReference type="EMBL" id="BBB14785.1"/>
    </source>
</evidence>